<protein>
    <recommendedName>
        <fullName evidence="6">NAD kinase</fullName>
        <ecNumber evidence="6">2.7.1.23</ecNumber>
    </recommendedName>
    <alternativeName>
        <fullName evidence="6">ATP-dependent NAD kinase</fullName>
    </alternativeName>
</protein>
<dbReference type="EC" id="2.7.1.23" evidence="6"/>
<dbReference type="Pfam" id="PF20143">
    <property type="entry name" value="NAD_kinase_C"/>
    <property type="match status" value="1"/>
</dbReference>
<keyword evidence="6" id="KW-0547">Nucleotide-binding</keyword>
<keyword evidence="8" id="KW-1185">Reference proteome</keyword>
<dbReference type="AlphaFoldDB" id="A0A437S4S4"/>
<dbReference type="GO" id="GO:0005524">
    <property type="term" value="F:ATP binding"/>
    <property type="evidence" value="ECO:0007669"/>
    <property type="project" value="UniProtKB-KW"/>
</dbReference>
<dbReference type="PANTHER" id="PTHR20275:SF0">
    <property type="entry name" value="NAD KINASE"/>
    <property type="match status" value="1"/>
</dbReference>
<gene>
    <name evidence="6" type="primary">nadK</name>
    <name evidence="7" type="ORF">EF514_09195</name>
</gene>
<evidence type="ECO:0000313" key="7">
    <source>
        <dbReference type="EMBL" id="RVU54035.1"/>
    </source>
</evidence>
<evidence type="ECO:0000256" key="4">
    <source>
        <dbReference type="ARBA" id="ARBA00023027"/>
    </source>
</evidence>
<dbReference type="OrthoDB" id="9774737at2"/>
<comment type="similarity">
    <text evidence="6">Belongs to the NAD kinase family.</text>
</comment>
<dbReference type="GO" id="GO:0019674">
    <property type="term" value="P:NAD+ metabolic process"/>
    <property type="evidence" value="ECO:0007669"/>
    <property type="project" value="InterPro"/>
</dbReference>
<comment type="cofactor">
    <cofactor evidence="6">
        <name>a divalent metal cation</name>
        <dbReference type="ChEBI" id="CHEBI:60240"/>
    </cofactor>
</comment>
<comment type="subcellular location">
    <subcellularLocation>
        <location evidence="6">Cytoplasm</location>
    </subcellularLocation>
</comment>
<feature type="binding site" evidence="6">
    <location>
        <begin position="124"/>
        <end position="125"/>
    </location>
    <ligand>
        <name>NAD(+)</name>
        <dbReference type="ChEBI" id="CHEBI:57540"/>
    </ligand>
</feature>
<proteinExistence type="inferred from homology"/>
<dbReference type="GO" id="GO:0046872">
    <property type="term" value="F:metal ion binding"/>
    <property type="evidence" value="ECO:0007669"/>
    <property type="project" value="UniProtKB-UniRule"/>
</dbReference>
<organism evidence="7 8">
    <name type="scientific">Anaerosphaera multitolerans</name>
    <dbReference type="NCBI Taxonomy" id="2487351"/>
    <lineage>
        <taxon>Bacteria</taxon>
        <taxon>Bacillati</taxon>
        <taxon>Bacillota</taxon>
        <taxon>Tissierellia</taxon>
        <taxon>Tissierellales</taxon>
        <taxon>Peptoniphilaceae</taxon>
        <taxon>Anaerosphaera</taxon>
    </lineage>
</organism>
<dbReference type="GO" id="GO:0005737">
    <property type="term" value="C:cytoplasm"/>
    <property type="evidence" value="ECO:0007669"/>
    <property type="project" value="UniProtKB-SubCell"/>
</dbReference>
<feature type="binding site" evidence="6">
    <location>
        <position position="56"/>
    </location>
    <ligand>
        <name>NAD(+)</name>
        <dbReference type="ChEBI" id="CHEBI:57540"/>
    </ligand>
</feature>
<dbReference type="RefSeq" id="WP_127725148.1">
    <property type="nucleotide sequence ID" value="NZ_RLIH01000016.1"/>
</dbReference>
<keyword evidence="6" id="KW-0963">Cytoplasm</keyword>
<dbReference type="GO" id="GO:0003951">
    <property type="term" value="F:NAD+ kinase activity"/>
    <property type="evidence" value="ECO:0007669"/>
    <property type="project" value="UniProtKB-UniRule"/>
</dbReference>
<evidence type="ECO:0000313" key="8">
    <source>
        <dbReference type="Proteomes" id="UP000288812"/>
    </source>
</evidence>
<evidence type="ECO:0000256" key="6">
    <source>
        <dbReference type="HAMAP-Rule" id="MF_00361"/>
    </source>
</evidence>
<feature type="binding site" evidence="6">
    <location>
        <position position="153"/>
    </location>
    <ligand>
        <name>NAD(+)</name>
        <dbReference type="ChEBI" id="CHEBI:57540"/>
    </ligand>
</feature>
<dbReference type="InterPro" id="IPR016064">
    <property type="entry name" value="NAD/diacylglycerol_kinase_sf"/>
</dbReference>
<keyword evidence="4 6" id="KW-0520">NAD</keyword>
<feature type="active site" description="Proton acceptor" evidence="6">
    <location>
        <position position="51"/>
    </location>
</feature>
<comment type="function">
    <text evidence="6">Involved in the regulation of the intracellular balance of NAD and NADP, and is a key enzyme in the biosynthesis of NADP. Catalyzes specifically the phosphorylation on 2'-hydroxyl of the adenosine moiety of NAD to yield NADP.</text>
</comment>
<dbReference type="PANTHER" id="PTHR20275">
    <property type="entry name" value="NAD KINASE"/>
    <property type="match status" value="1"/>
</dbReference>
<evidence type="ECO:0000256" key="1">
    <source>
        <dbReference type="ARBA" id="ARBA00022679"/>
    </source>
</evidence>
<feature type="binding site" evidence="6">
    <location>
        <position position="134"/>
    </location>
    <ligand>
        <name>NAD(+)</name>
        <dbReference type="ChEBI" id="CHEBI:57540"/>
    </ligand>
</feature>
<dbReference type="Proteomes" id="UP000288812">
    <property type="component" value="Unassembled WGS sequence"/>
</dbReference>
<comment type="caution">
    <text evidence="7">The sequence shown here is derived from an EMBL/GenBank/DDBJ whole genome shotgun (WGS) entry which is preliminary data.</text>
</comment>
<dbReference type="InterPro" id="IPR002504">
    <property type="entry name" value="NADK"/>
</dbReference>
<dbReference type="InterPro" id="IPR017437">
    <property type="entry name" value="ATP-NAD_kinase_PpnK-typ_C"/>
</dbReference>
<dbReference type="InterPro" id="IPR017438">
    <property type="entry name" value="ATP-NAD_kinase_N"/>
</dbReference>
<comment type="caution">
    <text evidence="6">Lacks conserved residue(s) required for the propagation of feature annotation.</text>
</comment>
<comment type="catalytic activity">
    <reaction evidence="5 6">
        <text>NAD(+) + ATP = ADP + NADP(+) + H(+)</text>
        <dbReference type="Rhea" id="RHEA:18629"/>
        <dbReference type="ChEBI" id="CHEBI:15378"/>
        <dbReference type="ChEBI" id="CHEBI:30616"/>
        <dbReference type="ChEBI" id="CHEBI:57540"/>
        <dbReference type="ChEBI" id="CHEBI:58349"/>
        <dbReference type="ChEBI" id="CHEBI:456216"/>
        <dbReference type="EC" id="2.7.1.23"/>
    </reaction>
</comment>
<accession>A0A437S4S4</accession>
<reference evidence="7 8" key="1">
    <citation type="submission" date="2018-11" db="EMBL/GenBank/DDBJ databases">
        <title>Genome sequencing and assembly of Anaerosphaera sp. nov., GS7-6-2.</title>
        <authorList>
            <person name="Rettenmaier R."/>
            <person name="Liebl W."/>
            <person name="Zverlov V."/>
        </authorList>
    </citation>
    <scope>NUCLEOTIDE SEQUENCE [LARGE SCALE GENOMIC DNA]</scope>
    <source>
        <strain evidence="7 8">GS7-6-2</strain>
    </source>
</reference>
<dbReference type="SUPFAM" id="SSF111331">
    <property type="entry name" value="NAD kinase/diacylglycerol kinase-like"/>
    <property type="match status" value="1"/>
</dbReference>
<keyword evidence="3 6" id="KW-0521">NADP</keyword>
<dbReference type="EMBL" id="RLIH01000016">
    <property type="protein sequence ID" value="RVU54035.1"/>
    <property type="molecule type" value="Genomic_DNA"/>
</dbReference>
<feature type="binding site" evidence="6">
    <location>
        <begin position="164"/>
        <end position="169"/>
    </location>
    <ligand>
        <name>NAD(+)</name>
        <dbReference type="ChEBI" id="CHEBI:57540"/>
    </ligand>
</feature>
<keyword evidence="1 6" id="KW-0808">Transferase</keyword>
<evidence type="ECO:0000256" key="2">
    <source>
        <dbReference type="ARBA" id="ARBA00022777"/>
    </source>
</evidence>
<dbReference type="GO" id="GO:0006741">
    <property type="term" value="P:NADP+ biosynthetic process"/>
    <property type="evidence" value="ECO:0007669"/>
    <property type="project" value="UniProtKB-UniRule"/>
</dbReference>
<feature type="binding site" evidence="6">
    <location>
        <begin position="51"/>
        <end position="52"/>
    </location>
    <ligand>
        <name>NAD(+)</name>
        <dbReference type="ChEBI" id="CHEBI:57540"/>
    </ligand>
</feature>
<dbReference type="GO" id="GO:0051287">
    <property type="term" value="F:NAD binding"/>
    <property type="evidence" value="ECO:0007669"/>
    <property type="project" value="UniProtKB-ARBA"/>
</dbReference>
<name>A0A437S4S4_9FIRM</name>
<evidence type="ECO:0000256" key="5">
    <source>
        <dbReference type="ARBA" id="ARBA00047925"/>
    </source>
</evidence>
<keyword evidence="6" id="KW-0067">ATP-binding</keyword>
<dbReference type="HAMAP" id="MF_00361">
    <property type="entry name" value="NAD_kinase"/>
    <property type="match status" value="1"/>
</dbReference>
<dbReference type="Gene3D" id="2.60.200.30">
    <property type="entry name" value="Probable inorganic polyphosphate/atp-NAD kinase, domain 2"/>
    <property type="match status" value="1"/>
</dbReference>
<dbReference type="Pfam" id="PF01513">
    <property type="entry name" value="NAD_kinase"/>
    <property type="match status" value="1"/>
</dbReference>
<evidence type="ECO:0000256" key="3">
    <source>
        <dbReference type="ARBA" id="ARBA00022857"/>
    </source>
</evidence>
<dbReference type="Gene3D" id="3.40.50.10330">
    <property type="entry name" value="Probable inorganic polyphosphate/atp-NAD kinase, domain 1"/>
    <property type="match status" value="1"/>
</dbReference>
<keyword evidence="2 6" id="KW-0418">Kinase</keyword>
<sequence>MGKRIINILSNSNFESRKTTSKLLNLLSSKGFSPTTTYDENAELTICVGGDGSFLKAVHKNRFPQMPFVGINTGHLGFYQEISPDNIEKFIDDYIDGNYSVEELKLVGAEVFTKNRSYILTALNEIVLKAQHSKIIHINVYVNKNSVEKFSGDGILVSTPSGSTAYNFSTGGSIVHPSLEVLQMTPISPVNSAAYRSLSSSIIIPGNHIISLVPEKRYANSNLLLVDGSEYFFSNLKKVNLKLSNKSIKQLLFSQDSYWENLKDKFL</sequence>